<keyword evidence="3 4" id="KW-0443">Lipid metabolism</keyword>
<dbReference type="Proteomes" id="UP000069030">
    <property type="component" value="Chromosome"/>
</dbReference>
<protein>
    <submittedName>
        <fullName evidence="6">Patatin</fullName>
    </submittedName>
</protein>
<feature type="short sequence motif" description="DGA/G" evidence="4">
    <location>
        <begin position="155"/>
        <end position="157"/>
    </location>
</feature>
<dbReference type="KEGG" id="mod:AS202_08095"/>
<feature type="active site" description="Nucleophile" evidence="4">
    <location>
        <position position="42"/>
    </location>
</feature>
<evidence type="ECO:0000256" key="4">
    <source>
        <dbReference type="PROSITE-ProRule" id="PRU01161"/>
    </source>
</evidence>
<keyword evidence="1 4" id="KW-0378">Hydrolase</keyword>
<evidence type="ECO:0000259" key="5">
    <source>
        <dbReference type="PROSITE" id="PS51635"/>
    </source>
</evidence>
<gene>
    <name evidence="6" type="ORF">AS202_08095</name>
</gene>
<dbReference type="InterPro" id="IPR002641">
    <property type="entry name" value="PNPLA_dom"/>
</dbReference>
<evidence type="ECO:0000256" key="3">
    <source>
        <dbReference type="ARBA" id="ARBA00023098"/>
    </source>
</evidence>
<dbReference type="InterPro" id="IPR050301">
    <property type="entry name" value="NTE"/>
</dbReference>
<dbReference type="Pfam" id="PF01734">
    <property type="entry name" value="Patatin"/>
    <property type="match status" value="1"/>
</dbReference>
<dbReference type="SUPFAM" id="SSF52151">
    <property type="entry name" value="FabD/lysophospholipase-like"/>
    <property type="match status" value="1"/>
</dbReference>
<dbReference type="RefSeq" id="WP_006266290.1">
    <property type="nucleotide sequence ID" value="NZ_CP013690.1"/>
</dbReference>
<dbReference type="GO" id="GO:0016787">
    <property type="term" value="F:hydrolase activity"/>
    <property type="evidence" value="ECO:0007669"/>
    <property type="project" value="UniProtKB-UniRule"/>
</dbReference>
<dbReference type="PANTHER" id="PTHR14226">
    <property type="entry name" value="NEUROPATHY TARGET ESTERASE/SWISS CHEESE D.MELANOGASTER"/>
    <property type="match status" value="1"/>
</dbReference>
<accession>A0AAI8C568</accession>
<evidence type="ECO:0000313" key="7">
    <source>
        <dbReference type="Proteomes" id="UP000069030"/>
    </source>
</evidence>
<dbReference type="PANTHER" id="PTHR14226:SF29">
    <property type="entry name" value="NEUROPATHY TARGET ESTERASE SWS"/>
    <property type="match status" value="1"/>
</dbReference>
<feature type="active site" description="Proton acceptor" evidence="4">
    <location>
        <position position="155"/>
    </location>
</feature>
<feature type="domain" description="PNPLA" evidence="5">
    <location>
        <begin position="9"/>
        <end position="168"/>
    </location>
</feature>
<feature type="short sequence motif" description="GXGXXG" evidence="4">
    <location>
        <begin position="13"/>
        <end position="18"/>
    </location>
</feature>
<evidence type="ECO:0000313" key="6">
    <source>
        <dbReference type="EMBL" id="ALU26110.1"/>
    </source>
</evidence>
<reference evidence="6 7" key="1">
    <citation type="journal article" date="2016" name="J. Zhejiang Univ. Sci. B">
        <title>Antibiotic resistance mechanisms of Myroides sp.</title>
        <authorList>
            <person name="Hu S."/>
            <person name="Yuan S."/>
            <person name="Qu H."/>
            <person name="Jiang T."/>
            <person name="Zhou Y."/>
            <person name="Wang M."/>
            <person name="Ming D."/>
        </authorList>
    </citation>
    <scope>NUCLEOTIDE SEQUENCE [LARGE SCALE GENOMIC DNA]</scope>
    <source>
        <strain evidence="6 7">PR63039</strain>
    </source>
</reference>
<keyword evidence="2 4" id="KW-0442">Lipid degradation</keyword>
<dbReference type="AlphaFoldDB" id="A0AAI8C568"/>
<evidence type="ECO:0000256" key="2">
    <source>
        <dbReference type="ARBA" id="ARBA00022963"/>
    </source>
</evidence>
<dbReference type="InterPro" id="IPR016035">
    <property type="entry name" value="Acyl_Trfase/lysoPLipase"/>
</dbReference>
<name>A0AAI8C568_9FLAO</name>
<evidence type="ECO:0000256" key="1">
    <source>
        <dbReference type="ARBA" id="ARBA00022801"/>
    </source>
</evidence>
<proteinExistence type="predicted"/>
<dbReference type="EMBL" id="CP013690">
    <property type="protein sequence ID" value="ALU26110.1"/>
    <property type="molecule type" value="Genomic_DNA"/>
</dbReference>
<sequence length="265" mass="29649">MIHKTKIGLVLSGGGYKGIAHAGVLQFLDEQHIKPDYLAGTSAGSIVSSLYARGIEPKEILMFFKSVNIFNWQHFTLKKAGLMDVNAFDKYLNKVFGDLTIGELDIPVYINATDIVNGKLHVFNKKTKVVDAILASSAFPGIFSPYQIGNKIYSDGGIINNFPIELLKSKCDYIIGSNVTPIQQVSADSLTSIRSVTFRAYELMTTINNAKLSKLCDWLIEPKELTLYSTFERSKKKMDEIYDLGYQTAKETFEENQHIFKKAIP</sequence>
<dbReference type="GO" id="GO:0016042">
    <property type="term" value="P:lipid catabolic process"/>
    <property type="evidence" value="ECO:0007669"/>
    <property type="project" value="UniProtKB-UniRule"/>
</dbReference>
<dbReference type="PROSITE" id="PS51635">
    <property type="entry name" value="PNPLA"/>
    <property type="match status" value="1"/>
</dbReference>
<feature type="short sequence motif" description="GXSXG" evidence="4">
    <location>
        <begin position="40"/>
        <end position="44"/>
    </location>
</feature>
<organism evidence="6 7">
    <name type="scientific">Myroides odoratimimus</name>
    <dbReference type="NCBI Taxonomy" id="76832"/>
    <lineage>
        <taxon>Bacteria</taxon>
        <taxon>Pseudomonadati</taxon>
        <taxon>Bacteroidota</taxon>
        <taxon>Flavobacteriia</taxon>
        <taxon>Flavobacteriales</taxon>
        <taxon>Flavobacteriaceae</taxon>
        <taxon>Myroides</taxon>
    </lineage>
</organism>
<dbReference type="CDD" id="cd07205">
    <property type="entry name" value="Pat_PNPLA6_PNPLA7_NTE1_like"/>
    <property type="match status" value="1"/>
</dbReference>
<dbReference type="Gene3D" id="3.40.1090.10">
    <property type="entry name" value="Cytosolic phospholipase A2 catalytic domain"/>
    <property type="match status" value="2"/>
</dbReference>